<dbReference type="EC" id="3.1.3.48" evidence="2"/>
<evidence type="ECO:0000256" key="5">
    <source>
        <dbReference type="ARBA" id="ARBA00022912"/>
    </source>
</evidence>
<comment type="catalytic activity">
    <reaction evidence="7">
        <text>O-phospho-L-tyrosyl-[protein] + H2O = L-tyrosyl-[protein] + phosphate</text>
        <dbReference type="Rhea" id="RHEA:10684"/>
        <dbReference type="Rhea" id="RHEA-COMP:10136"/>
        <dbReference type="Rhea" id="RHEA-COMP:20101"/>
        <dbReference type="ChEBI" id="CHEBI:15377"/>
        <dbReference type="ChEBI" id="CHEBI:43474"/>
        <dbReference type="ChEBI" id="CHEBI:46858"/>
        <dbReference type="ChEBI" id="CHEBI:61978"/>
        <dbReference type="EC" id="3.1.3.48"/>
    </reaction>
</comment>
<dbReference type="EMBL" id="UYRT01077851">
    <property type="protein sequence ID" value="VDN17001.1"/>
    <property type="molecule type" value="Genomic_DNA"/>
</dbReference>
<dbReference type="GO" id="GO:0010971">
    <property type="term" value="P:positive regulation of G2/M transition of mitotic cell cycle"/>
    <property type="evidence" value="ECO:0007669"/>
    <property type="project" value="TreeGrafter"/>
</dbReference>
<dbReference type="SUPFAM" id="SSF52821">
    <property type="entry name" value="Rhodanese/Cell cycle control phosphatase"/>
    <property type="match status" value="1"/>
</dbReference>
<dbReference type="PROSITE" id="PS50206">
    <property type="entry name" value="RHODANESE_3"/>
    <property type="match status" value="1"/>
</dbReference>
<sequence>MKLQGATNIFDPVVLEKTFFPESLTAFRTINNKIPIFYCEYSTARGPLLASHLRKSDRVRNYHRYPFVHYQEIYVLEGGYNAFYNVENAPFRDLCEPDGYTQMRDKKHKDEFEKYRIHNVRSGIGFETGMFQTALIRKDAGYRRTKSTPLFPESPSVSATALVKSLEKFRPDNTISPMLANPRTPTGLRRNDHCLNI</sequence>
<evidence type="ECO:0000256" key="6">
    <source>
        <dbReference type="ARBA" id="ARBA00023306"/>
    </source>
</evidence>
<protein>
    <recommendedName>
        <fullName evidence="2">protein-tyrosine-phosphatase</fullName>
        <ecNumber evidence="2">3.1.3.48</ecNumber>
    </recommendedName>
</protein>
<evidence type="ECO:0000313" key="11">
    <source>
        <dbReference type="WBParaSite" id="GPUH_0001012301-mRNA-1"/>
    </source>
</evidence>
<dbReference type="OrthoDB" id="26523at2759"/>
<dbReference type="InterPro" id="IPR036873">
    <property type="entry name" value="Rhodanese-like_dom_sf"/>
</dbReference>
<feature type="domain" description="Rhodanese" evidence="8">
    <location>
        <begin position="31"/>
        <end position="92"/>
    </location>
</feature>
<dbReference type="PANTHER" id="PTHR10828:SF76">
    <property type="entry name" value="M-PHASE INDUCER PHOSPHATASE"/>
    <property type="match status" value="1"/>
</dbReference>
<organism evidence="11">
    <name type="scientific">Gongylonema pulchrum</name>
    <dbReference type="NCBI Taxonomy" id="637853"/>
    <lineage>
        <taxon>Eukaryota</taxon>
        <taxon>Metazoa</taxon>
        <taxon>Ecdysozoa</taxon>
        <taxon>Nematoda</taxon>
        <taxon>Chromadorea</taxon>
        <taxon>Rhabditida</taxon>
        <taxon>Spirurina</taxon>
        <taxon>Spiruromorpha</taxon>
        <taxon>Spiruroidea</taxon>
        <taxon>Gongylonematidae</taxon>
        <taxon>Gongylonema</taxon>
    </lineage>
</organism>
<dbReference type="Gene3D" id="3.40.250.10">
    <property type="entry name" value="Rhodanese-like domain"/>
    <property type="match status" value="1"/>
</dbReference>
<reference evidence="9 10" key="2">
    <citation type="submission" date="2018-11" db="EMBL/GenBank/DDBJ databases">
        <authorList>
            <consortium name="Pathogen Informatics"/>
        </authorList>
    </citation>
    <scope>NUCLEOTIDE SEQUENCE [LARGE SCALE GENOMIC DNA]</scope>
</reference>
<keyword evidence="5" id="KW-0904">Protein phosphatase</keyword>
<dbReference type="PRINTS" id="PR00716">
    <property type="entry name" value="MPIPHPHTASE"/>
</dbReference>
<keyword evidence="6" id="KW-0131">Cell cycle</keyword>
<evidence type="ECO:0000256" key="3">
    <source>
        <dbReference type="ARBA" id="ARBA00022618"/>
    </source>
</evidence>
<dbReference type="InterPro" id="IPR000751">
    <property type="entry name" value="MPI_Phosphatase"/>
</dbReference>
<accession>A0A183DN19</accession>
<evidence type="ECO:0000259" key="8">
    <source>
        <dbReference type="PROSITE" id="PS50206"/>
    </source>
</evidence>
<dbReference type="GO" id="GO:0005737">
    <property type="term" value="C:cytoplasm"/>
    <property type="evidence" value="ECO:0007669"/>
    <property type="project" value="TreeGrafter"/>
</dbReference>
<name>A0A183DN19_9BILA</name>
<dbReference type="WBParaSite" id="GPUH_0001012301-mRNA-1">
    <property type="protein sequence ID" value="GPUH_0001012301-mRNA-1"/>
    <property type="gene ID" value="GPUH_0001012301"/>
</dbReference>
<proteinExistence type="inferred from homology"/>
<gene>
    <name evidence="9" type="ORF">GPUH_LOCUS10110</name>
</gene>
<dbReference type="PANTHER" id="PTHR10828">
    <property type="entry name" value="M-PHASE INDUCER PHOSPHATASE DUAL SPECIFICITY PHOSPHATASE CDC25"/>
    <property type="match status" value="1"/>
</dbReference>
<evidence type="ECO:0000256" key="4">
    <source>
        <dbReference type="ARBA" id="ARBA00022801"/>
    </source>
</evidence>
<comment type="similarity">
    <text evidence="1">Belongs to the MPI phosphatase family.</text>
</comment>
<dbReference type="Proteomes" id="UP000271098">
    <property type="component" value="Unassembled WGS sequence"/>
</dbReference>
<dbReference type="GO" id="GO:0000086">
    <property type="term" value="P:G2/M transition of mitotic cell cycle"/>
    <property type="evidence" value="ECO:0007669"/>
    <property type="project" value="TreeGrafter"/>
</dbReference>
<dbReference type="GO" id="GO:0051301">
    <property type="term" value="P:cell division"/>
    <property type="evidence" value="ECO:0007669"/>
    <property type="project" value="UniProtKB-KW"/>
</dbReference>
<dbReference type="InterPro" id="IPR001763">
    <property type="entry name" value="Rhodanese-like_dom"/>
</dbReference>
<dbReference type="GO" id="GO:0110032">
    <property type="term" value="P:positive regulation of G2/MI transition of meiotic cell cycle"/>
    <property type="evidence" value="ECO:0007669"/>
    <property type="project" value="TreeGrafter"/>
</dbReference>
<dbReference type="AlphaFoldDB" id="A0A183DN19"/>
<dbReference type="GO" id="GO:0004725">
    <property type="term" value="F:protein tyrosine phosphatase activity"/>
    <property type="evidence" value="ECO:0007669"/>
    <property type="project" value="UniProtKB-EC"/>
</dbReference>
<keyword evidence="4" id="KW-0378">Hydrolase</keyword>
<evidence type="ECO:0000313" key="10">
    <source>
        <dbReference type="Proteomes" id="UP000271098"/>
    </source>
</evidence>
<dbReference type="GO" id="GO:0005634">
    <property type="term" value="C:nucleus"/>
    <property type="evidence" value="ECO:0007669"/>
    <property type="project" value="TreeGrafter"/>
</dbReference>
<evidence type="ECO:0000256" key="2">
    <source>
        <dbReference type="ARBA" id="ARBA00013064"/>
    </source>
</evidence>
<keyword evidence="3" id="KW-0132">Cell division</keyword>
<evidence type="ECO:0000256" key="7">
    <source>
        <dbReference type="ARBA" id="ARBA00051722"/>
    </source>
</evidence>
<evidence type="ECO:0000313" key="9">
    <source>
        <dbReference type="EMBL" id="VDN17001.1"/>
    </source>
</evidence>
<reference evidence="11" key="1">
    <citation type="submission" date="2016-06" db="UniProtKB">
        <authorList>
            <consortium name="WormBaseParasite"/>
        </authorList>
    </citation>
    <scope>IDENTIFICATION</scope>
</reference>
<keyword evidence="10" id="KW-1185">Reference proteome</keyword>
<evidence type="ECO:0000256" key="1">
    <source>
        <dbReference type="ARBA" id="ARBA00011065"/>
    </source>
</evidence>